<dbReference type="GO" id="GO:0005886">
    <property type="term" value="C:plasma membrane"/>
    <property type="evidence" value="ECO:0007669"/>
    <property type="project" value="TreeGrafter"/>
</dbReference>
<accession>A0A8J2TXP5</accession>
<evidence type="ECO:0000256" key="2">
    <source>
        <dbReference type="ARBA" id="ARBA00009399"/>
    </source>
</evidence>
<evidence type="ECO:0000256" key="4">
    <source>
        <dbReference type="ARBA" id="ARBA00022989"/>
    </source>
</evidence>
<name>A0A8J2TXP5_9MICO</name>
<reference evidence="9" key="1">
    <citation type="journal article" date="2014" name="Int. J. Syst. Evol. Microbiol.">
        <title>Complete genome sequence of Corynebacterium casei LMG S-19264T (=DSM 44701T), isolated from a smear-ripened cheese.</title>
        <authorList>
            <consortium name="US DOE Joint Genome Institute (JGI-PGF)"/>
            <person name="Walter F."/>
            <person name="Albersmeier A."/>
            <person name="Kalinowski J."/>
            <person name="Ruckert C."/>
        </authorList>
    </citation>
    <scope>NUCLEOTIDE SEQUENCE</scope>
    <source>
        <strain evidence="9">CGMCC 1.12785</strain>
    </source>
</reference>
<dbReference type="RefSeq" id="WP_188550323.1">
    <property type="nucleotide sequence ID" value="NZ_BMFY01000005.1"/>
</dbReference>
<feature type="transmembrane region" description="Helical" evidence="7">
    <location>
        <begin position="34"/>
        <end position="60"/>
    </location>
</feature>
<evidence type="ECO:0000256" key="1">
    <source>
        <dbReference type="ARBA" id="ARBA00004141"/>
    </source>
</evidence>
<dbReference type="InterPro" id="IPR051401">
    <property type="entry name" value="GtrA_CellWall_Glycosyl"/>
</dbReference>
<evidence type="ECO:0000256" key="5">
    <source>
        <dbReference type="ARBA" id="ARBA00023136"/>
    </source>
</evidence>
<feature type="region of interest" description="Disordered" evidence="6">
    <location>
        <begin position="171"/>
        <end position="239"/>
    </location>
</feature>
<feature type="transmembrane region" description="Helical" evidence="7">
    <location>
        <begin position="106"/>
        <end position="132"/>
    </location>
</feature>
<dbReference type="InterPro" id="IPR027469">
    <property type="entry name" value="Cation_efflux_TMD_sf"/>
</dbReference>
<comment type="similarity">
    <text evidence="2">Belongs to the GtrA family.</text>
</comment>
<feature type="region of interest" description="Disordered" evidence="6">
    <location>
        <begin position="1"/>
        <end position="27"/>
    </location>
</feature>
<keyword evidence="3 7" id="KW-0812">Transmembrane</keyword>
<reference evidence="9" key="2">
    <citation type="submission" date="2020-09" db="EMBL/GenBank/DDBJ databases">
        <authorList>
            <person name="Sun Q."/>
            <person name="Zhou Y."/>
        </authorList>
    </citation>
    <scope>NUCLEOTIDE SEQUENCE</scope>
    <source>
        <strain evidence="9">CGMCC 1.12785</strain>
    </source>
</reference>
<evidence type="ECO:0000256" key="3">
    <source>
        <dbReference type="ARBA" id="ARBA00022692"/>
    </source>
</evidence>
<feature type="domain" description="GtrA/DPMS transmembrane" evidence="8">
    <location>
        <begin position="37"/>
        <end position="165"/>
    </location>
</feature>
<dbReference type="InterPro" id="IPR007267">
    <property type="entry name" value="GtrA_DPMS_TM"/>
</dbReference>
<dbReference type="PANTHER" id="PTHR38459:SF1">
    <property type="entry name" value="PROPHAGE BACTOPRENOL-LINKED GLUCOSE TRANSLOCASE HOMOLOG"/>
    <property type="match status" value="1"/>
</dbReference>
<feature type="transmembrane region" description="Helical" evidence="7">
    <location>
        <begin position="138"/>
        <end position="159"/>
    </location>
</feature>
<evidence type="ECO:0000259" key="8">
    <source>
        <dbReference type="Pfam" id="PF04138"/>
    </source>
</evidence>
<sequence>MSAQEHTGGVEDAAAQTAVTHRPPRKRRGLGHEVTSFLLVGGIAFVVEVGISNLLVYGIPGLLGPAMPDGPLLARGIATVVAIGVAWVGNRLFTYGHRDTGSNLRGLALFVLVNILSMGLALLPLGVTWYLLGLRDPISYNISANVLGTALAMSFRFFAYRSWVFKERPAPPDAAADDAEARDESAAAAPVSRPSDRTVVVPGSDTGPEPLHPGGGANGTQGKQPPAGADRTIRRRRRR</sequence>
<gene>
    <name evidence="9" type="ORF">GCM10011333_15220</name>
</gene>
<dbReference type="SUPFAM" id="SSF161111">
    <property type="entry name" value="Cation efflux protein transmembrane domain-like"/>
    <property type="match status" value="1"/>
</dbReference>
<evidence type="ECO:0000256" key="6">
    <source>
        <dbReference type="SAM" id="MobiDB-lite"/>
    </source>
</evidence>
<evidence type="ECO:0000256" key="7">
    <source>
        <dbReference type="SAM" id="Phobius"/>
    </source>
</evidence>
<organism evidence="9 10">
    <name type="scientific">Sediminivirga luteola</name>
    <dbReference type="NCBI Taxonomy" id="1774748"/>
    <lineage>
        <taxon>Bacteria</taxon>
        <taxon>Bacillati</taxon>
        <taxon>Actinomycetota</taxon>
        <taxon>Actinomycetes</taxon>
        <taxon>Micrococcales</taxon>
        <taxon>Brevibacteriaceae</taxon>
        <taxon>Sediminivirga</taxon>
    </lineage>
</organism>
<dbReference type="Proteomes" id="UP000616114">
    <property type="component" value="Unassembled WGS sequence"/>
</dbReference>
<dbReference type="EMBL" id="BMFY01000005">
    <property type="protein sequence ID" value="GGA13250.1"/>
    <property type="molecule type" value="Genomic_DNA"/>
</dbReference>
<comment type="subcellular location">
    <subcellularLocation>
        <location evidence="1">Membrane</location>
        <topology evidence="1">Multi-pass membrane protein</topology>
    </subcellularLocation>
</comment>
<dbReference type="AlphaFoldDB" id="A0A8J2TXP5"/>
<comment type="caution">
    <text evidence="9">The sequence shown here is derived from an EMBL/GenBank/DDBJ whole genome shotgun (WGS) entry which is preliminary data.</text>
</comment>
<dbReference type="GO" id="GO:0000271">
    <property type="term" value="P:polysaccharide biosynthetic process"/>
    <property type="evidence" value="ECO:0007669"/>
    <property type="project" value="InterPro"/>
</dbReference>
<proteinExistence type="inferred from homology"/>
<evidence type="ECO:0000313" key="9">
    <source>
        <dbReference type="EMBL" id="GGA13250.1"/>
    </source>
</evidence>
<keyword evidence="4 7" id="KW-1133">Transmembrane helix</keyword>
<protein>
    <recommendedName>
        <fullName evidence="8">GtrA/DPMS transmembrane domain-containing protein</fullName>
    </recommendedName>
</protein>
<evidence type="ECO:0000313" key="10">
    <source>
        <dbReference type="Proteomes" id="UP000616114"/>
    </source>
</evidence>
<keyword evidence="5 7" id="KW-0472">Membrane</keyword>
<keyword evidence="10" id="KW-1185">Reference proteome</keyword>
<dbReference type="PANTHER" id="PTHR38459">
    <property type="entry name" value="PROPHAGE BACTOPRENOL-LINKED GLUCOSE TRANSLOCASE HOMOLOG"/>
    <property type="match status" value="1"/>
</dbReference>
<feature type="transmembrane region" description="Helical" evidence="7">
    <location>
        <begin position="72"/>
        <end position="94"/>
    </location>
</feature>
<dbReference type="Pfam" id="PF04138">
    <property type="entry name" value="GtrA_DPMS_TM"/>
    <property type="match status" value="1"/>
</dbReference>